<dbReference type="EMBL" id="JASBWU010000001">
    <property type="protein sequence ID" value="KAJ9125184.1"/>
    <property type="molecule type" value="Genomic_DNA"/>
</dbReference>
<evidence type="ECO:0000313" key="2">
    <source>
        <dbReference type="Proteomes" id="UP001243375"/>
    </source>
</evidence>
<protein>
    <submittedName>
        <fullName evidence="1">Uncharacterized protein</fullName>
    </submittedName>
</protein>
<sequence length="775" mass="84304">MTASSSGVSLDALVTEITTMNDLARKAVLVIDEEFKALEKAYAATTISRHLTPADDAQREDPAYLNVKERTAESTLQVVVEISPSTFNDAQVTQSGKEDVVNGLNGKVRKYVQVVVDCDSLKALQSSAYRSVFNKWNLEINKRGYASGETLIHDLSEVIDHHLSPAQPPPRRDSSSGQVPLASEDALRPSESVDRDSWWDTGEEDVGNIDAGVTITESFTTNETPQLALAPSSKQGATTATTRKKRFTFLLDPRRMMEKNYPLKKDKARLFLAGLDDCEGCELVHIGFGKKCVEDRLRETVLHHLSIDQCAHVFLAVGITSNNQHQVLNLSLPTIHKLARHPSVGKLTVMRSGGPFDTSTGIHSVVAVDKHLSVQTQQVVARPAAPGGTGLTASSHSKVGGGGGEQRERRSFAPSPQVSSHRKLFTTTGQEHDRGVARLQGNPTAAVWSSASTVTAPFNSDRAGTTRLMTDQRDARPSLVATWSGASTITSSPFDADYGDSRLQWSQSKSVSSGVQASVDDEEFVGAGDARIDQEEGEGPEEGWGATSVSAGRFGQVERWTSTPTPCSRMETKPAAVLDEFDPRAILRKYGRPLCAKYHLNNGNCNCKALDEALHDEIILKGSASKQLALWASDRVCPEGPNCPDALTRTCCFWRHEMRSSSGDSVEAGTDESDEWIAVDKKGKPIISSRSSGNGKLARADFNPLMTIIREFTRDRHMPKHERGLIGTELKRAYGHDIYRRLGLAGFKEYTSLAEKAGLVRMGYQGPSAGWIAAA</sequence>
<reference evidence="1" key="1">
    <citation type="submission" date="2023-04" db="EMBL/GenBank/DDBJ databases">
        <title>Draft Genome sequencing of Naganishia species isolated from polar environments using Oxford Nanopore Technology.</title>
        <authorList>
            <person name="Leo P."/>
            <person name="Venkateswaran K."/>
        </authorList>
    </citation>
    <scope>NUCLEOTIDE SEQUENCE</scope>
    <source>
        <strain evidence="1">MNA-CCFEE 5425</strain>
    </source>
</reference>
<proteinExistence type="predicted"/>
<keyword evidence="2" id="KW-1185">Reference proteome</keyword>
<accession>A0ACC2XM87</accession>
<organism evidence="1 2">
    <name type="scientific">Naganishia vaughanmartiniae</name>
    <dbReference type="NCBI Taxonomy" id="1424756"/>
    <lineage>
        <taxon>Eukaryota</taxon>
        <taxon>Fungi</taxon>
        <taxon>Dikarya</taxon>
        <taxon>Basidiomycota</taxon>
        <taxon>Agaricomycotina</taxon>
        <taxon>Tremellomycetes</taxon>
        <taxon>Filobasidiales</taxon>
        <taxon>Filobasidiaceae</taxon>
        <taxon>Naganishia</taxon>
    </lineage>
</organism>
<comment type="caution">
    <text evidence="1">The sequence shown here is derived from an EMBL/GenBank/DDBJ whole genome shotgun (WGS) entry which is preliminary data.</text>
</comment>
<evidence type="ECO:0000313" key="1">
    <source>
        <dbReference type="EMBL" id="KAJ9125184.1"/>
    </source>
</evidence>
<dbReference type="Proteomes" id="UP001243375">
    <property type="component" value="Unassembled WGS sequence"/>
</dbReference>
<name>A0ACC2XM87_9TREE</name>
<gene>
    <name evidence="1" type="ORF">QFC22_000138</name>
</gene>